<protein>
    <recommendedName>
        <fullName evidence="2">serine--tRNA ligase</fullName>
        <ecNumber evidence="2">6.1.1.11</ecNumber>
    </recommendedName>
    <alternativeName>
        <fullName evidence="7">Seryl-tRNA synthetase</fullName>
    </alternativeName>
</protein>
<reference evidence="10" key="1">
    <citation type="submission" date="2021-09" db="EMBL/GenBank/DDBJ databases">
        <authorList>
            <person name="Martin H S."/>
        </authorList>
    </citation>
    <scope>NUCLEOTIDE SEQUENCE</scope>
</reference>
<dbReference type="PANTHER" id="PTHR11778">
    <property type="entry name" value="SERYL-TRNA SYNTHETASE"/>
    <property type="match status" value="1"/>
</dbReference>
<dbReference type="PROSITE" id="PS50862">
    <property type="entry name" value="AA_TRNA_LIGASE_II"/>
    <property type="match status" value="1"/>
</dbReference>
<evidence type="ECO:0000313" key="11">
    <source>
        <dbReference type="Proteomes" id="UP000789524"/>
    </source>
</evidence>
<feature type="domain" description="Aminoacyl-transfer RNA synthetases class-II family profile" evidence="9">
    <location>
        <begin position="191"/>
        <end position="416"/>
    </location>
</feature>
<dbReference type="SUPFAM" id="SSF55681">
    <property type="entry name" value="Class II aaRS and biotin synthetases"/>
    <property type="match status" value="1"/>
</dbReference>
<dbReference type="Pfam" id="PF00587">
    <property type="entry name" value="tRNA-synt_2b"/>
    <property type="match status" value="1"/>
</dbReference>
<dbReference type="InterPro" id="IPR002314">
    <property type="entry name" value="aa-tRNA-synt_IIb"/>
</dbReference>
<dbReference type="Gene3D" id="3.30.930.10">
    <property type="entry name" value="Bira Bifunctional Protein, Domain 2"/>
    <property type="match status" value="1"/>
</dbReference>
<dbReference type="GO" id="GO:0005524">
    <property type="term" value="F:ATP binding"/>
    <property type="evidence" value="ECO:0007669"/>
    <property type="project" value="UniProtKB-KW"/>
</dbReference>
<keyword evidence="4" id="KW-0547">Nucleotide-binding</keyword>
<evidence type="ECO:0000256" key="5">
    <source>
        <dbReference type="ARBA" id="ARBA00022840"/>
    </source>
</evidence>
<dbReference type="Proteomes" id="UP000789524">
    <property type="component" value="Unassembled WGS sequence"/>
</dbReference>
<evidence type="ECO:0000256" key="6">
    <source>
        <dbReference type="ARBA" id="ARBA00023146"/>
    </source>
</evidence>
<keyword evidence="3" id="KW-0436">Ligase</keyword>
<comment type="similarity">
    <text evidence="1">Belongs to the class-II aminoacyl-tRNA synthetase family. Type-1 seryl-tRNA synthetase subfamily.</text>
</comment>
<dbReference type="InterPro" id="IPR045864">
    <property type="entry name" value="aa-tRNA-synth_II/BPL/LPL"/>
</dbReference>
<feature type="site" description="Important for serine binding" evidence="8">
    <location>
        <position position="395"/>
    </location>
</feature>
<dbReference type="OrthoDB" id="24683at2759"/>
<evidence type="ECO:0000256" key="4">
    <source>
        <dbReference type="ARBA" id="ARBA00022741"/>
    </source>
</evidence>
<dbReference type="EC" id="6.1.1.11" evidence="2"/>
<dbReference type="GO" id="GO:0004828">
    <property type="term" value="F:serine-tRNA ligase activity"/>
    <property type="evidence" value="ECO:0007669"/>
    <property type="project" value="UniProtKB-EC"/>
</dbReference>
<accession>A0A8J2QCD5</accession>
<sequence>MFINSLKATDNFAYITPHIDYQERIKNKELLQNNLDKRKSKIVLNKIENLWSVYEDLKTRKLQLEERKSVVSKELGVLIKAEQQGNHVEKLKIQNSLLKENINKLKIPLWSAEEAAVVEALKLPNELHSLTPCTNKNIIYEYGSKPSNNKNHRDIGEKLNILQHTQNGNYYLKSDAALFELGAKFYFSGKLKQNNYTQFSNPDFSKSLIIEGCGVDHTDPNATFILHHNEDSKINIDNRLHLTGAGSLFSFLAYYAKNILHGKSLPLKYFSLGRQYIPSNPNETSLLHTSQSSVVQLFGITKNSTDADIMLQETIEIVKKLYGELGYHFRLSYVPACELNMWESLRLAIEMYSSSLQSYVEIGNISISDDFISKRLMIMYDHEKQHKFPHLISGTVLNIPKFLACALEQDGDFILPEQFKVENWIK</sequence>
<keyword evidence="11" id="KW-1185">Reference proteome</keyword>
<dbReference type="InterPro" id="IPR002317">
    <property type="entry name" value="Ser-tRNA-ligase_type_1"/>
</dbReference>
<dbReference type="EMBL" id="CAKASE010000043">
    <property type="protein sequence ID" value="CAG9559171.1"/>
    <property type="molecule type" value="Genomic_DNA"/>
</dbReference>
<feature type="binding site" evidence="8">
    <location>
        <position position="274"/>
    </location>
    <ligand>
        <name>L-serine</name>
        <dbReference type="ChEBI" id="CHEBI:33384"/>
    </ligand>
</feature>
<dbReference type="InterPro" id="IPR006195">
    <property type="entry name" value="aa-tRNA-synth_II"/>
</dbReference>
<organism evidence="10 11">
    <name type="scientific">Danaus chrysippus</name>
    <name type="common">African queen</name>
    <dbReference type="NCBI Taxonomy" id="151541"/>
    <lineage>
        <taxon>Eukaryota</taxon>
        <taxon>Metazoa</taxon>
        <taxon>Ecdysozoa</taxon>
        <taxon>Arthropoda</taxon>
        <taxon>Hexapoda</taxon>
        <taxon>Insecta</taxon>
        <taxon>Pterygota</taxon>
        <taxon>Neoptera</taxon>
        <taxon>Endopterygota</taxon>
        <taxon>Lepidoptera</taxon>
        <taxon>Glossata</taxon>
        <taxon>Ditrysia</taxon>
        <taxon>Papilionoidea</taxon>
        <taxon>Nymphalidae</taxon>
        <taxon>Danainae</taxon>
        <taxon>Danaini</taxon>
        <taxon>Danaina</taxon>
        <taxon>Danaus</taxon>
        <taxon>Anosia</taxon>
    </lineage>
</organism>
<name>A0A8J2QCD5_9NEOP</name>
<evidence type="ECO:0000259" key="9">
    <source>
        <dbReference type="PROSITE" id="PS50862"/>
    </source>
</evidence>
<evidence type="ECO:0000256" key="8">
    <source>
        <dbReference type="PIRSR" id="PIRSR001529-1"/>
    </source>
</evidence>
<keyword evidence="5" id="KW-0067">ATP-binding</keyword>
<evidence type="ECO:0000256" key="2">
    <source>
        <dbReference type="ARBA" id="ARBA00012840"/>
    </source>
</evidence>
<dbReference type="PIRSF" id="PIRSF001529">
    <property type="entry name" value="Ser-tRNA-synth_IIa"/>
    <property type="match status" value="1"/>
</dbReference>
<evidence type="ECO:0000313" key="10">
    <source>
        <dbReference type="EMBL" id="CAG9559171.1"/>
    </source>
</evidence>
<gene>
    <name evidence="10" type="ORF">DCHRY22_LOCUS1082</name>
</gene>
<evidence type="ECO:0000256" key="1">
    <source>
        <dbReference type="ARBA" id="ARBA00010728"/>
    </source>
</evidence>
<dbReference type="SUPFAM" id="SSF46589">
    <property type="entry name" value="tRNA-binding arm"/>
    <property type="match status" value="1"/>
</dbReference>
<evidence type="ECO:0000256" key="7">
    <source>
        <dbReference type="ARBA" id="ARBA00031113"/>
    </source>
</evidence>
<dbReference type="GO" id="GO:0006434">
    <property type="term" value="P:seryl-tRNA aminoacylation"/>
    <property type="evidence" value="ECO:0007669"/>
    <property type="project" value="InterPro"/>
</dbReference>
<dbReference type="InterPro" id="IPR010978">
    <property type="entry name" value="tRNA-bd_arm"/>
</dbReference>
<comment type="caution">
    <text evidence="10">The sequence shown here is derived from an EMBL/GenBank/DDBJ whole genome shotgun (WGS) entry which is preliminary data.</text>
</comment>
<keyword evidence="6" id="KW-0030">Aminoacyl-tRNA synthetase</keyword>
<proteinExistence type="inferred from homology"/>
<evidence type="ECO:0000256" key="3">
    <source>
        <dbReference type="ARBA" id="ARBA00022598"/>
    </source>
</evidence>
<dbReference type="AlphaFoldDB" id="A0A8J2QCD5"/>